<comment type="similarity">
    <text evidence="1">Belongs to the glycosyltransferase 25 family.</text>
</comment>
<dbReference type="AlphaFoldDB" id="A0AAJ0CLY4"/>
<evidence type="ECO:0000256" key="4">
    <source>
        <dbReference type="SAM" id="Phobius"/>
    </source>
</evidence>
<name>A0AAJ0CLY4_9HYPO</name>
<keyword evidence="6" id="KW-1185">Reference proteome</keyword>
<evidence type="ECO:0000256" key="1">
    <source>
        <dbReference type="ARBA" id="ARBA00006721"/>
    </source>
</evidence>
<evidence type="ECO:0000256" key="2">
    <source>
        <dbReference type="ARBA" id="ARBA00022676"/>
    </source>
</evidence>
<evidence type="ECO:0008006" key="7">
    <source>
        <dbReference type="Google" id="ProtNLM"/>
    </source>
</evidence>
<proteinExistence type="inferred from homology"/>
<keyword evidence="4" id="KW-0472">Membrane</keyword>
<evidence type="ECO:0000256" key="3">
    <source>
        <dbReference type="ARBA" id="ARBA00022679"/>
    </source>
</evidence>
<keyword evidence="4" id="KW-0812">Transmembrane</keyword>
<gene>
    <name evidence="5" type="ORF">QQS21_009110</name>
</gene>
<dbReference type="Proteomes" id="UP001251528">
    <property type="component" value="Unassembled WGS sequence"/>
</dbReference>
<evidence type="ECO:0000313" key="6">
    <source>
        <dbReference type="Proteomes" id="UP001251528"/>
    </source>
</evidence>
<dbReference type="EMBL" id="JASWJB010000224">
    <property type="protein sequence ID" value="KAK2593181.1"/>
    <property type="molecule type" value="Genomic_DNA"/>
</dbReference>
<evidence type="ECO:0000313" key="5">
    <source>
        <dbReference type="EMBL" id="KAK2593181.1"/>
    </source>
</evidence>
<protein>
    <recommendedName>
        <fullName evidence="7">Glycosyltransferase family 25 protein</fullName>
    </recommendedName>
</protein>
<dbReference type="GO" id="GO:0016740">
    <property type="term" value="F:transferase activity"/>
    <property type="evidence" value="ECO:0007669"/>
    <property type="project" value="UniProtKB-KW"/>
</dbReference>
<sequence length="422" mass="47206">MPTNSPNTAWFPDKLSLVSSRSSRTLRVLGAASIIAVLFNLFYFNSNVSRAAPPFLRPGGSNDLAAAAAGNSTLGFSSIQFINLKHRYDRGDAGTLQAYLSGLDIAGAPGVESVDIHDAGMPPTHRKGALQYKEKATWRAHANVSLFIDAKWHIRADHVKIWSQVLRTKAPAVLIIEADAAWDLNIREIMSNMNQHFTLLLQRLNSTPVHSAEWGSRSPLEKSPEYLRPNPDDPWHVRHWDMLSLGQCFESGNNNNINDSIIYPDKHMTKEKDYYGRKLHHERVIRVSGGIVCTTAYAISQTGAAKLLLRSAVDLDNPVDLLMRRMIMSGDLITYSVMPTIFAQWEYVNHIGMRQYNSDIKVGQSEEDSTGWTTVQETGSVWRENNFHPDIAFENMALEKAWGLILQGANLKNSLYDDKTGN</sequence>
<comment type="caution">
    <text evidence="5">The sequence shown here is derived from an EMBL/GenBank/DDBJ whole genome shotgun (WGS) entry which is preliminary data.</text>
</comment>
<reference evidence="5" key="1">
    <citation type="submission" date="2023-06" db="EMBL/GenBank/DDBJ databases">
        <title>Conoideocrella luteorostrata (Hypocreales: Clavicipitaceae), a potential biocontrol fungus for elongate hemlock scale in United States Christmas tree production areas.</title>
        <authorList>
            <person name="Barrett H."/>
            <person name="Lovett B."/>
            <person name="Macias A.M."/>
            <person name="Stajich J.E."/>
            <person name="Kasson M.T."/>
        </authorList>
    </citation>
    <scope>NUCLEOTIDE SEQUENCE</scope>
    <source>
        <strain evidence="5">ARSEF 14590</strain>
    </source>
</reference>
<keyword evidence="2" id="KW-0328">Glycosyltransferase</keyword>
<accession>A0AAJ0CLY4</accession>
<organism evidence="5 6">
    <name type="scientific">Conoideocrella luteorostrata</name>
    <dbReference type="NCBI Taxonomy" id="1105319"/>
    <lineage>
        <taxon>Eukaryota</taxon>
        <taxon>Fungi</taxon>
        <taxon>Dikarya</taxon>
        <taxon>Ascomycota</taxon>
        <taxon>Pezizomycotina</taxon>
        <taxon>Sordariomycetes</taxon>
        <taxon>Hypocreomycetidae</taxon>
        <taxon>Hypocreales</taxon>
        <taxon>Clavicipitaceae</taxon>
        <taxon>Conoideocrella</taxon>
    </lineage>
</organism>
<keyword evidence="4" id="KW-1133">Transmembrane helix</keyword>
<dbReference type="PANTHER" id="PTHR10730:SF53">
    <property type="entry name" value="GLYCOSYLTRANSFERASE 25 FAMILY MEMBER"/>
    <property type="match status" value="1"/>
</dbReference>
<dbReference type="PANTHER" id="PTHR10730">
    <property type="entry name" value="PROCOLLAGEN-LYSINE,2-OXOGLUTARATE 5-DIOXYGENASE/GLYCOSYLTRANSFERASE 25 FAMILY MEMBER"/>
    <property type="match status" value="1"/>
</dbReference>
<keyword evidence="3" id="KW-0808">Transferase</keyword>
<dbReference type="InterPro" id="IPR050757">
    <property type="entry name" value="Collagen_mod_GT25"/>
</dbReference>
<feature type="transmembrane region" description="Helical" evidence="4">
    <location>
        <begin position="26"/>
        <end position="44"/>
    </location>
</feature>